<evidence type="ECO:0000256" key="1">
    <source>
        <dbReference type="SAM" id="Phobius"/>
    </source>
</evidence>
<comment type="caution">
    <text evidence="2">The sequence shown here is derived from an EMBL/GenBank/DDBJ whole genome shotgun (WGS) entry which is preliminary data.</text>
</comment>
<feature type="transmembrane region" description="Helical" evidence="1">
    <location>
        <begin position="70"/>
        <end position="94"/>
    </location>
</feature>
<keyword evidence="1" id="KW-1133">Transmembrane helix</keyword>
<evidence type="ECO:0000313" key="3">
    <source>
        <dbReference type="Proteomes" id="UP000604825"/>
    </source>
</evidence>
<accession>A0A811SCX3</accession>
<organism evidence="2 3">
    <name type="scientific">Miscanthus lutarioriparius</name>
    <dbReference type="NCBI Taxonomy" id="422564"/>
    <lineage>
        <taxon>Eukaryota</taxon>
        <taxon>Viridiplantae</taxon>
        <taxon>Streptophyta</taxon>
        <taxon>Embryophyta</taxon>
        <taxon>Tracheophyta</taxon>
        <taxon>Spermatophyta</taxon>
        <taxon>Magnoliopsida</taxon>
        <taxon>Liliopsida</taxon>
        <taxon>Poales</taxon>
        <taxon>Poaceae</taxon>
        <taxon>PACMAD clade</taxon>
        <taxon>Panicoideae</taxon>
        <taxon>Andropogonodae</taxon>
        <taxon>Andropogoneae</taxon>
        <taxon>Saccharinae</taxon>
        <taxon>Miscanthus</taxon>
    </lineage>
</organism>
<feature type="transmembrane region" description="Helical" evidence="1">
    <location>
        <begin position="100"/>
        <end position="122"/>
    </location>
</feature>
<evidence type="ECO:0000313" key="2">
    <source>
        <dbReference type="EMBL" id="CAD6338705.1"/>
    </source>
</evidence>
<keyword evidence="3" id="KW-1185">Reference proteome</keyword>
<keyword evidence="1" id="KW-0472">Membrane</keyword>
<reference evidence="2" key="1">
    <citation type="submission" date="2020-10" db="EMBL/GenBank/DDBJ databases">
        <authorList>
            <person name="Han B."/>
            <person name="Lu T."/>
            <person name="Zhao Q."/>
            <person name="Huang X."/>
            <person name="Zhao Y."/>
        </authorList>
    </citation>
    <scope>NUCLEOTIDE SEQUENCE</scope>
</reference>
<proteinExistence type="predicted"/>
<dbReference type="AlphaFoldDB" id="A0A811SCX3"/>
<name>A0A811SCX3_9POAL</name>
<dbReference type="EMBL" id="CAJGYO010000019">
    <property type="protein sequence ID" value="CAD6338705.1"/>
    <property type="molecule type" value="Genomic_DNA"/>
</dbReference>
<protein>
    <submittedName>
        <fullName evidence="2">Uncharacterized protein</fullName>
    </submittedName>
</protein>
<keyword evidence="1" id="KW-0812">Transmembrane</keyword>
<sequence>MEMYEIRGEEAPAPAAAVTDGGGGGSLLGAMEQLIDHEDGPLQPAAAGAEGGGGLCSPLQRLIDFGDRRLQAASFFLVWGCCVFINAVVLNPAANLEHKFVGFVVLIIGAWLALLTLAGAGAGRAAARAERFLRGLFF</sequence>
<dbReference type="Proteomes" id="UP000604825">
    <property type="component" value="Unassembled WGS sequence"/>
</dbReference>
<gene>
    <name evidence="2" type="ORF">NCGR_LOCUS62803</name>
</gene>